<protein>
    <recommendedName>
        <fullName evidence="5">Secreted protein</fullName>
    </recommendedName>
</protein>
<name>A0A0C3FEJ3_PILCF</name>
<sequence>MMGGGLLVLIVRLDGLLVLPHNGVINDSMVYWGTRSRPRDTIHPTSTPSSASHNSPHPTNSSAHRSSPNAHRFPH</sequence>
<feature type="chain" id="PRO_5013085144" description="Secreted protein" evidence="2">
    <location>
        <begin position="16"/>
        <end position="75"/>
    </location>
</feature>
<reference evidence="4" key="2">
    <citation type="submission" date="2015-01" db="EMBL/GenBank/DDBJ databases">
        <title>Evolutionary Origins and Diversification of the Mycorrhizal Mutualists.</title>
        <authorList>
            <consortium name="DOE Joint Genome Institute"/>
            <consortium name="Mycorrhizal Genomics Consortium"/>
            <person name="Kohler A."/>
            <person name="Kuo A."/>
            <person name="Nagy L.G."/>
            <person name="Floudas D."/>
            <person name="Copeland A."/>
            <person name="Barry K.W."/>
            <person name="Cichocki N."/>
            <person name="Veneault-Fourrey C."/>
            <person name="LaButti K."/>
            <person name="Lindquist E.A."/>
            <person name="Lipzen A."/>
            <person name="Lundell T."/>
            <person name="Morin E."/>
            <person name="Murat C."/>
            <person name="Riley R."/>
            <person name="Ohm R."/>
            <person name="Sun H."/>
            <person name="Tunlid A."/>
            <person name="Henrissat B."/>
            <person name="Grigoriev I.V."/>
            <person name="Hibbett D.S."/>
            <person name="Martin F."/>
        </authorList>
    </citation>
    <scope>NUCLEOTIDE SEQUENCE [LARGE SCALE GENOMIC DNA]</scope>
    <source>
        <strain evidence="4">F 1598</strain>
    </source>
</reference>
<keyword evidence="4" id="KW-1185">Reference proteome</keyword>
<gene>
    <name evidence="3" type="ORF">PILCRDRAFT_824504</name>
</gene>
<dbReference type="Proteomes" id="UP000054166">
    <property type="component" value="Unassembled WGS sequence"/>
</dbReference>
<evidence type="ECO:0000313" key="4">
    <source>
        <dbReference type="Proteomes" id="UP000054166"/>
    </source>
</evidence>
<feature type="compositionally biased region" description="Polar residues" evidence="1">
    <location>
        <begin position="43"/>
        <end position="69"/>
    </location>
</feature>
<keyword evidence="2" id="KW-0732">Signal</keyword>
<evidence type="ECO:0000256" key="1">
    <source>
        <dbReference type="SAM" id="MobiDB-lite"/>
    </source>
</evidence>
<evidence type="ECO:0008006" key="5">
    <source>
        <dbReference type="Google" id="ProtNLM"/>
    </source>
</evidence>
<organism evidence="3 4">
    <name type="scientific">Piloderma croceum (strain F 1598)</name>
    <dbReference type="NCBI Taxonomy" id="765440"/>
    <lineage>
        <taxon>Eukaryota</taxon>
        <taxon>Fungi</taxon>
        <taxon>Dikarya</taxon>
        <taxon>Basidiomycota</taxon>
        <taxon>Agaricomycotina</taxon>
        <taxon>Agaricomycetes</taxon>
        <taxon>Agaricomycetidae</taxon>
        <taxon>Atheliales</taxon>
        <taxon>Atheliaceae</taxon>
        <taxon>Piloderma</taxon>
    </lineage>
</organism>
<proteinExistence type="predicted"/>
<accession>A0A0C3FEJ3</accession>
<evidence type="ECO:0000256" key="2">
    <source>
        <dbReference type="SAM" id="SignalP"/>
    </source>
</evidence>
<reference evidence="3 4" key="1">
    <citation type="submission" date="2014-04" db="EMBL/GenBank/DDBJ databases">
        <authorList>
            <consortium name="DOE Joint Genome Institute"/>
            <person name="Kuo A."/>
            <person name="Tarkka M."/>
            <person name="Buscot F."/>
            <person name="Kohler A."/>
            <person name="Nagy L.G."/>
            <person name="Floudas D."/>
            <person name="Copeland A."/>
            <person name="Barry K.W."/>
            <person name="Cichocki N."/>
            <person name="Veneault-Fourrey C."/>
            <person name="LaButti K."/>
            <person name="Lindquist E.A."/>
            <person name="Lipzen A."/>
            <person name="Lundell T."/>
            <person name="Morin E."/>
            <person name="Murat C."/>
            <person name="Sun H."/>
            <person name="Tunlid A."/>
            <person name="Henrissat B."/>
            <person name="Grigoriev I.V."/>
            <person name="Hibbett D.S."/>
            <person name="Martin F."/>
            <person name="Nordberg H.P."/>
            <person name="Cantor M.N."/>
            <person name="Hua S.X."/>
        </authorList>
    </citation>
    <scope>NUCLEOTIDE SEQUENCE [LARGE SCALE GENOMIC DNA]</scope>
    <source>
        <strain evidence="3 4">F 1598</strain>
    </source>
</reference>
<feature type="region of interest" description="Disordered" evidence="1">
    <location>
        <begin position="35"/>
        <end position="75"/>
    </location>
</feature>
<evidence type="ECO:0000313" key="3">
    <source>
        <dbReference type="EMBL" id="KIM78291.1"/>
    </source>
</evidence>
<feature type="signal peptide" evidence="2">
    <location>
        <begin position="1"/>
        <end position="15"/>
    </location>
</feature>
<dbReference type="AlphaFoldDB" id="A0A0C3FEJ3"/>
<dbReference type="InParanoid" id="A0A0C3FEJ3"/>
<dbReference type="EMBL" id="KN833017">
    <property type="protein sequence ID" value="KIM78291.1"/>
    <property type="molecule type" value="Genomic_DNA"/>
</dbReference>
<dbReference type="HOGENOM" id="CLU_2671939_0_0_1"/>